<feature type="non-terminal residue" evidence="3">
    <location>
        <position position="1"/>
    </location>
</feature>
<dbReference type="OrthoDB" id="5242705at2759"/>
<protein>
    <recommendedName>
        <fullName evidence="5">DUF3176 domain-containing protein</fullName>
    </recommendedName>
</protein>
<evidence type="ECO:0000313" key="3">
    <source>
        <dbReference type="EMBL" id="KAF2661784.1"/>
    </source>
</evidence>
<dbReference type="InterPro" id="IPR021514">
    <property type="entry name" value="DUF3176"/>
</dbReference>
<dbReference type="Proteomes" id="UP000799324">
    <property type="component" value="Unassembled WGS sequence"/>
</dbReference>
<feature type="region of interest" description="Disordered" evidence="1">
    <location>
        <begin position="619"/>
        <end position="683"/>
    </location>
</feature>
<evidence type="ECO:0000313" key="4">
    <source>
        <dbReference type="Proteomes" id="UP000799324"/>
    </source>
</evidence>
<evidence type="ECO:0000256" key="1">
    <source>
        <dbReference type="SAM" id="MobiDB-lite"/>
    </source>
</evidence>
<evidence type="ECO:0008006" key="5">
    <source>
        <dbReference type="Google" id="ProtNLM"/>
    </source>
</evidence>
<feature type="compositionally biased region" description="Basic and acidic residues" evidence="1">
    <location>
        <begin position="661"/>
        <end position="673"/>
    </location>
</feature>
<name>A0A6A6TT40_9PLEO</name>
<keyword evidence="2" id="KW-0472">Membrane</keyword>
<keyword evidence="2" id="KW-1133">Transmembrane helix</keyword>
<feature type="transmembrane region" description="Helical" evidence="2">
    <location>
        <begin position="25"/>
        <end position="49"/>
    </location>
</feature>
<dbReference type="PANTHER" id="PTHR35394">
    <property type="entry name" value="DUF3176 DOMAIN-CONTAINING PROTEIN"/>
    <property type="match status" value="1"/>
</dbReference>
<reference evidence="3" key="1">
    <citation type="journal article" date="2020" name="Stud. Mycol.">
        <title>101 Dothideomycetes genomes: a test case for predicting lifestyles and emergence of pathogens.</title>
        <authorList>
            <person name="Haridas S."/>
            <person name="Albert R."/>
            <person name="Binder M."/>
            <person name="Bloem J."/>
            <person name="Labutti K."/>
            <person name="Salamov A."/>
            <person name="Andreopoulos B."/>
            <person name="Baker S."/>
            <person name="Barry K."/>
            <person name="Bills G."/>
            <person name="Bluhm B."/>
            <person name="Cannon C."/>
            <person name="Castanera R."/>
            <person name="Culley D."/>
            <person name="Daum C."/>
            <person name="Ezra D."/>
            <person name="Gonzalez J."/>
            <person name="Henrissat B."/>
            <person name="Kuo A."/>
            <person name="Liang C."/>
            <person name="Lipzen A."/>
            <person name="Lutzoni F."/>
            <person name="Magnuson J."/>
            <person name="Mondo S."/>
            <person name="Nolan M."/>
            <person name="Ohm R."/>
            <person name="Pangilinan J."/>
            <person name="Park H.-J."/>
            <person name="Ramirez L."/>
            <person name="Alfaro M."/>
            <person name="Sun H."/>
            <person name="Tritt A."/>
            <person name="Yoshinaga Y."/>
            <person name="Zwiers L.-H."/>
            <person name="Turgeon B."/>
            <person name="Goodwin S."/>
            <person name="Spatafora J."/>
            <person name="Crous P."/>
            <person name="Grigoriev I."/>
        </authorList>
    </citation>
    <scope>NUCLEOTIDE SEQUENCE</scope>
    <source>
        <strain evidence="3">CBS 122681</strain>
    </source>
</reference>
<dbReference type="Pfam" id="PF11374">
    <property type="entry name" value="DUF3176"/>
    <property type="match status" value="1"/>
</dbReference>
<feature type="transmembrane region" description="Helical" evidence="2">
    <location>
        <begin position="130"/>
        <end position="148"/>
    </location>
</feature>
<gene>
    <name evidence="3" type="ORF">K491DRAFT_586681</name>
</gene>
<feature type="transmembrane region" description="Helical" evidence="2">
    <location>
        <begin position="536"/>
        <end position="558"/>
    </location>
</feature>
<dbReference type="AlphaFoldDB" id="A0A6A6TT40"/>
<keyword evidence="2" id="KW-0812">Transmembrane</keyword>
<dbReference type="EMBL" id="MU004292">
    <property type="protein sequence ID" value="KAF2661784.1"/>
    <property type="molecule type" value="Genomic_DNA"/>
</dbReference>
<organism evidence="3 4">
    <name type="scientific">Lophiostoma macrostomum CBS 122681</name>
    <dbReference type="NCBI Taxonomy" id="1314788"/>
    <lineage>
        <taxon>Eukaryota</taxon>
        <taxon>Fungi</taxon>
        <taxon>Dikarya</taxon>
        <taxon>Ascomycota</taxon>
        <taxon>Pezizomycotina</taxon>
        <taxon>Dothideomycetes</taxon>
        <taxon>Pleosporomycetidae</taxon>
        <taxon>Pleosporales</taxon>
        <taxon>Lophiostomataceae</taxon>
        <taxon>Lophiostoma</taxon>
    </lineage>
</organism>
<dbReference type="PANTHER" id="PTHR35394:SF5">
    <property type="entry name" value="DUF3176 DOMAIN-CONTAINING PROTEIN"/>
    <property type="match status" value="1"/>
</dbReference>
<evidence type="ECO:0000256" key="2">
    <source>
        <dbReference type="SAM" id="Phobius"/>
    </source>
</evidence>
<accession>A0A6A6TT40</accession>
<sequence>SPNVAQRIEEKLLEYSHSGNVAKRWLLEITSWTISALCMASIIAVLGVLSHKPVPNNWPMGLTLGAYISTLSRIASAALLLPTSEALGQLKWSWFQGNSKKMWDFEIFDNASRGPWGSFLLLVRTKGTTLAALGAAITIFAMALDPFFQQVAQSTQKWSLLTQQSSIPKVSYYSPGLSREFLIGETSVNPDRDVQQIADKYFYDFGVPAVTVGNGTRPDIPVSCPSSNCTWEPYDTLGVCSECADVADKLEFGCLTAPLDWVQNATSYVPYENGTMCGWFFNATGVKPMLMSGYQIDNFTNKTGEVLMTRSLPLITNINRRPLFGGSINFKHIRNPITNFVVVTPADGPEDEKMLDSIFRHVRPRASECILSMCVKTIESSYATAGYNETVTHRFVNTTAGPFPWTQENVSDPDISNAVAYFYLQDITLNPNGPDNYTNYGISNDTAFNIINVFDDYLPSFGTRKSNASATYMKYRTYNKSPTFREYTKNPWLAPRNVTLYMERLATSMTNTLRFSSNENVTGQAFTLETIVDVRWWWLSLPVGLLFLTLIFLTATIVRTSMESDRVGVWKNSAIANIIYGLPDRYQEKILASQADGTPRAKAKTLNVRMLPTKDWRISNLASPNPLTQAANDETEKEEKQESRVFQTVEPDQGKSGFENSKTREKCEHETKVSRCSPPPGWI</sequence>
<keyword evidence="4" id="KW-1185">Reference proteome</keyword>
<proteinExistence type="predicted"/>
<feature type="compositionally biased region" description="Polar residues" evidence="1">
    <location>
        <begin position="620"/>
        <end position="632"/>
    </location>
</feature>